<name>A0AAD6UCZ1_9AGAR</name>
<organism evidence="1 2">
    <name type="scientific">Mycena belliarum</name>
    <dbReference type="NCBI Taxonomy" id="1033014"/>
    <lineage>
        <taxon>Eukaryota</taxon>
        <taxon>Fungi</taxon>
        <taxon>Dikarya</taxon>
        <taxon>Basidiomycota</taxon>
        <taxon>Agaricomycotina</taxon>
        <taxon>Agaricomycetes</taxon>
        <taxon>Agaricomycetidae</taxon>
        <taxon>Agaricales</taxon>
        <taxon>Marasmiineae</taxon>
        <taxon>Mycenaceae</taxon>
        <taxon>Mycena</taxon>
    </lineage>
</organism>
<keyword evidence="2" id="KW-1185">Reference proteome</keyword>
<evidence type="ECO:0000313" key="1">
    <source>
        <dbReference type="EMBL" id="KAJ7095837.1"/>
    </source>
</evidence>
<dbReference type="AlphaFoldDB" id="A0AAD6UCZ1"/>
<protein>
    <submittedName>
        <fullName evidence="1">Uncharacterized protein</fullName>
    </submittedName>
</protein>
<proteinExistence type="predicted"/>
<comment type="caution">
    <text evidence="1">The sequence shown here is derived from an EMBL/GenBank/DDBJ whole genome shotgun (WGS) entry which is preliminary data.</text>
</comment>
<reference evidence="1" key="1">
    <citation type="submission" date="2023-03" db="EMBL/GenBank/DDBJ databases">
        <title>Massive genome expansion in bonnet fungi (Mycena s.s.) driven by repeated elements and novel gene families across ecological guilds.</title>
        <authorList>
            <consortium name="Lawrence Berkeley National Laboratory"/>
            <person name="Harder C.B."/>
            <person name="Miyauchi S."/>
            <person name="Viragh M."/>
            <person name="Kuo A."/>
            <person name="Thoen E."/>
            <person name="Andreopoulos B."/>
            <person name="Lu D."/>
            <person name="Skrede I."/>
            <person name="Drula E."/>
            <person name="Henrissat B."/>
            <person name="Morin E."/>
            <person name="Kohler A."/>
            <person name="Barry K."/>
            <person name="LaButti K."/>
            <person name="Morin E."/>
            <person name="Salamov A."/>
            <person name="Lipzen A."/>
            <person name="Mereny Z."/>
            <person name="Hegedus B."/>
            <person name="Baldrian P."/>
            <person name="Stursova M."/>
            <person name="Weitz H."/>
            <person name="Taylor A."/>
            <person name="Grigoriev I.V."/>
            <person name="Nagy L.G."/>
            <person name="Martin F."/>
            <person name="Kauserud H."/>
        </authorList>
    </citation>
    <scope>NUCLEOTIDE SEQUENCE</scope>
    <source>
        <strain evidence="1">CBHHK173m</strain>
    </source>
</reference>
<dbReference type="EMBL" id="JARJCN010000012">
    <property type="protein sequence ID" value="KAJ7095837.1"/>
    <property type="molecule type" value="Genomic_DNA"/>
</dbReference>
<evidence type="ECO:0000313" key="2">
    <source>
        <dbReference type="Proteomes" id="UP001222325"/>
    </source>
</evidence>
<sequence length="319" mass="35625">TGPGPERAVYHMAVATAVHNSQFWIEAGSSGFYIPVFSTMSFVAIYDRCQAFAAFGSLLALHCYVLGQGPFPVSVWLLVALALAPWLTMTPDDPIPSSLSHPLCQFLLNIMEIQAITAPRTQQVHDGWTIAFMSKVLLGSDTPWNHPEFLALKRGFDITVGDSSVINVRYPTFILPYIWLMQLQRLSVHRPALAVLTCLYDRQIRKVEDVSDRLGFHITRAGDDGTTPLFAALFRLLFRRYLVATGHPLQLHGLVIEEEKWMADADNELLRVGLLLEAATDADLRPVSSSWSISVRLMRLIWLVTHPGVIYSSTLAHPM</sequence>
<gene>
    <name evidence="1" type="ORF">B0H15DRAFT_774179</name>
</gene>
<accession>A0AAD6UCZ1</accession>
<dbReference type="Proteomes" id="UP001222325">
    <property type="component" value="Unassembled WGS sequence"/>
</dbReference>
<feature type="non-terminal residue" evidence="1">
    <location>
        <position position="1"/>
    </location>
</feature>